<proteinExistence type="predicted"/>
<reference evidence="1 2" key="1">
    <citation type="submission" date="2019-07" db="EMBL/GenBank/DDBJ databases">
        <title>Finished genome of Venturia effusa.</title>
        <authorList>
            <person name="Young C.A."/>
            <person name="Cox M.P."/>
            <person name="Ganley A.R.D."/>
            <person name="David W.J."/>
        </authorList>
    </citation>
    <scope>NUCLEOTIDE SEQUENCE [LARGE SCALE GENOMIC DNA]</scope>
    <source>
        <strain evidence="2">albino</strain>
    </source>
</reference>
<dbReference type="AlphaFoldDB" id="A0A517L2G7"/>
<accession>A0A517L2G7</accession>
<protein>
    <submittedName>
        <fullName evidence="1">Uncharacterized protein</fullName>
    </submittedName>
</protein>
<name>A0A517L2G7_9PEZI</name>
<dbReference type="EMBL" id="CP042188">
    <property type="protein sequence ID" value="QDS69834.1"/>
    <property type="molecule type" value="Genomic_DNA"/>
</dbReference>
<sequence>MDVALQAAQELHRVQERNRATLRRSLDCNQGDHEAVFLTMFNRAIQWEKGVPDDYRDNAAWLDAYRRGRHDGLQAFMLKRFPDLFNDTMGTDVFEGMWSFCANACNGGKPVDKEAVQSDLEAMMEKMSLGTENIESLMAGIDW</sequence>
<organism evidence="1 2">
    <name type="scientific">Venturia effusa</name>
    <dbReference type="NCBI Taxonomy" id="50376"/>
    <lineage>
        <taxon>Eukaryota</taxon>
        <taxon>Fungi</taxon>
        <taxon>Dikarya</taxon>
        <taxon>Ascomycota</taxon>
        <taxon>Pezizomycotina</taxon>
        <taxon>Dothideomycetes</taxon>
        <taxon>Pleosporomycetidae</taxon>
        <taxon>Venturiales</taxon>
        <taxon>Venturiaceae</taxon>
        <taxon>Venturia</taxon>
    </lineage>
</organism>
<evidence type="ECO:0000313" key="2">
    <source>
        <dbReference type="Proteomes" id="UP000316270"/>
    </source>
</evidence>
<dbReference type="Proteomes" id="UP000316270">
    <property type="component" value="Chromosome 4"/>
</dbReference>
<gene>
    <name evidence="1" type="ORF">FKW77_000129</name>
</gene>
<dbReference type="OrthoDB" id="3896958at2759"/>
<keyword evidence="2" id="KW-1185">Reference proteome</keyword>
<evidence type="ECO:0000313" key="1">
    <source>
        <dbReference type="EMBL" id="QDS69834.1"/>
    </source>
</evidence>